<dbReference type="EMBL" id="MNPW01000023">
    <property type="protein sequence ID" value="ONH49738.1"/>
    <property type="molecule type" value="Genomic_DNA"/>
</dbReference>
<dbReference type="PANTHER" id="PTHR47129:SF1">
    <property type="entry name" value="NMRA-LIKE DOMAIN-CONTAINING PROTEIN"/>
    <property type="match status" value="1"/>
</dbReference>
<dbReference type="RefSeq" id="WP_076955031.1">
    <property type="nucleotide sequence ID" value="NZ_MNPW01000023.1"/>
</dbReference>
<evidence type="ECO:0000313" key="3">
    <source>
        <dbReference type="Proteomes" id="UP000189295"/>
    </source>
</evidence>
<dbReference type="PANTHER" id="PTHR47129">
    <property type="entry name" value="QUINONE OXIDOREDUCTASE 2"/>
    <property type="match status" value="1"/>
</dbReference>
<protein>
    <submittedName>
        <fullName evidence="2">NAD(P)-dependent oxidoreductase</fullName>
    </submittedName>
</protein>
<feature type="domain" description="NmrA-like" evidence="1">
    <location>
        <begin position="2"/>
        <end position="250"/>
    </location>
</feature>
<gene>
    <name evidence="2" type="ORF">BLL36_28380</name>
</gene>
<dbReference type="InterPro" id="IPR052718">
    <property type="entry name" value="NmrA-type_oxidoreductase"/>
</dbReference>
<evidence type="ECO:0000313" key="2">
    <source>
        <dbReference type="EMBL" id="ONH49738.1"/>
    </source>
</evidence>
<dbReference type="Proteomes" id="UP000189295">
    <property type="component" value="Unassembled WGS sequence"/>
</dbReference>
<sequence>MILVTGATGQLARLVIEHLLKSVPSNQIVAAVRNVEKAEDLKSRGIIVREADYDQPEQWYSALEGVEKVLLISGPEVGGRVKQHKAVIDAIKQTGSVKLVAYTSILRADTSQVSYASEDRETEKMIREIGVPFVFLRHGWYIENYTMNAEYAVKEGVLYGCASTGKISGASRADYAEAAATVLTTTAELKEIYELAGDMSFTLQDVALDMSWQSGKTVTYLDMSEDEYRTLLIDFGLPEGLASTLAIADTGVANGDVYSESRDLSDLIGRGTTHLSAVLEEALSRMGNEGSSGR</sequence>
<dbReference type="Gene3D" id="3.40.50.720">
    <property type="entry name" value="NAD(P)-binding Rossmann-like Domain"/>
    <property type="match status" value="1"/>
</dbReference>
<dbReference type="InterPro" id="IPR008030">
    <property type="entry name" value="NmrA-like"/>
</dbReference>
<dbReference type="InterPro" id="IPR036291">
    <property type="entry name" value="NAD(P)-bd_dom_sf"/>
</dbReference>
<dbReference type="Pfam" id="PF05368">
    <property type="entry name" value="NmrA"/>
    <property type="match status" value="1"/>
</dbReference>
<proteinExistence type="predicted"/>
<comment type="caution">
    <text evidence="2">The sequence shown here is derived from an EMBL/GenBank/DDBJ whole genome shotgun (WGS) entry which is preliminary data.</text>
</comment>
<accession>A0A1V2JWC1</accession>
<organism evidence="2 3">
    <name type="scientific">Pseudomonas cedrina subsp. cedrina</name>
    <dbReference type="NCBI Taxonomy" id="76762"/>
    <lineage>
        <taxon>Bacteria</taxon>
        <taxon>Pseudomonadati</taxon>
        <taxon>Pseudomonadota</taxon>
        <taxon>Gammaproteobacteria</taxon>
        <taxon>Pseudomonadales</taxon>
        <taxon>Pseudomonadaceae</taxon>
        <taxon>Pseudomonas</taxon>
    </lineage>
</organism>
<name>A0A1V2JWC1_PSECE</name>
<evidence type="ECO:0000259" key="1">
    <source>
        <dbReference type="Pfam" id="PF05368"/>
    </source>
</evidence>
<dbReference type="OrthoDB" id="5510591at2"/>
<dbReference type="SUPFAM" id="SSF51735">
    <property type="entry name" value="NAD(P)-binding Rossmann-fold domains"/>
    <property type="match status" value="1"/>
</dbReference>
<dbReference type="AlphaFoldDB" id="A0A1V2JWC1"/>
<dbReference type="Gene3D" id="3.90.25.10">
    <property type="entry name" value="UDP-galactose 4-epimerase, domain 1"/>
    <property type="match status" value="1"/>
</dbReference>
<reference evidence="2 3" key="1">
    <citation type="submission" date="2016-10" db="EMBL/GenBank/DDBJ databases">
        <title>Pseudomonas lactis sp. nov. and Pseudomonas paralactis sp. nov., isolated from bovine raw milk.</title>
        <authorList>
            <person name="Von Neubeck M."/>
            <person name="Huptas C."/>
            <person name="Glueck C."/>
            <person name="Krewinkel M."/>
            <person name="Stoeckel M."/>
            <person name="Stressler T."/>
            <person name="Fischer L."/>
            <person name="Hinrichs J."/>
            <person name="Scherer S."/>
            <person name="Wenning M."/>
        </authorList>
    </citation>
    <scope>NUCLEOTIDE SEQUENCE [LARGE SCALE GENOMIC DNA]</scope>
    <source>
        <strain evidence="2 3">DSM 17516</strain>
    </source>
</reference>
<dbReference type="CDD" id="cd05269">
    <property type="entry name" value="TMR_SDR_a"/>
    <property type="match status" value="1"/>
</dbReference>